<feature type="transmembrane region" description="Helical" evidence="12">
    <location>
        <begin position="12"/>
        <end position="35"/>
    </location>
</feature>
<evidence type="ECO:0000256" key="4">
    <source>
        <dbReference type="ARBA" id="ARBA00022670"/>
    </source>
</evidence>
<dbReference type="InterPro" id="IPR022919">
    <property type="entry name" value="Pept_M48_protease_HtpX"/>
</dbReference>
<feature type="binding site" evidence="12">
    <location>
        <position position="152"/>
    </location>
    <ligand>
        <name>Zn(2+)</name>
        <dbReference type="ChEBI" id="CHEBI:29105"/>
        <note>catalytic</note>
    </ligand>
</feature>
<feature type="transmembrane region" description="Helical" evidence="12">
    <location>
        <begin position="41"/>
        <end position="63"/>
    </location>
</feature>
<dbReference type="HAMAP" id="MF_00188">
    <property type="entry name" value="Pept_M48_protease_HtpX"/>
    <property type="match status" value="1"/>
</dbReference>
<dbReference type="GO" id="GO:0005886">
    <property type="term" value="C:plasma membrane"/>
    <property type="evidence" value="ECO:0007669"/>
    <property type="project" value="UniProtKB-SubCell"/>
</dbReference>
<name>A0A2N3G7Z4_9ACTN</name>
<evidence type="ECO:0000256" key="9">
    <source>
        <dbReference type="ARBA" id="ARBA00022989"/>
    </source>
</evidence>
<evidence type="ECO:0000256" key="7">
    <source>
        <dbReference type="ARBA" id="ARBA00022801"/>
    </source>
</evidence>
<dbReference type="EMBL" id="PHEX01000004">
    <property type="protein sequence ID" value="PKQ28835.1"/>
    <property type="molecule type" value="Genomic_DNA"/>
</dbReference>
<evidence type="ECO:0000313" key="15">
    <source>
        <dbReference type="Proteomes" id="UP000233654"/>
    </source>
</evidence>
<feature type="domain" description="Peptidase M48" evidence="13">
    <location>
        <begin position="88"/>
        <end position="304"/>
    </location>
</feature>
<keyword evidence="11 12" id="KW-0472">Membrane</keyword>
<feature type="active site" evidence="12">
    <location>
        <position position="149"/>
    </location>
</feature>
<evidence type="ECO:0000256" key="12">
    <source>
        <dbReference type="HAMAP-Rule" id="MF_00188"/>
    </source>
</evidence>
<dbReference type="InterPro" id="IPR050083">
    <property type="entry name" value="HtpX_protease"/>
</dbReference>
<evidence type="ECO:0000256" key="6">
    <source>
        <dbReference type="ARBA" id="ARBA00022723"/>
    </source>
</evidence>
<keyword evidence="8 12" id="KW-0862">Zinc</keyword>
<dbReference type="AlphaFoldDB" id="A0A2N3G7Z4"/>
<keyword evidence="9 12" id="KW-1133">Transmembrane helix</keyword>
<evidence type="ECO:0000256" key="5">
    <source>
        <dbReference type="ARBA" id="ARBA00022692"/>
    </source>
</evidence>
<feature type="transmembrane region" description="Helical" evidence="12">
    <location>
        <begin position="158"/>
        <end position="178"/>
    </location>
</feature>
<keyword evidence="10 12" id="KW-0482">Metalloprotease</keyword>
<evidence type="ECO:0000256" key="2">
    <source>
        <dbReference type="ARBA" id="ARBA00009779"/>
    </source>
</evidence>
<evidence type="ECO:0000256" key="11">
    <source>
        <dbReference type="ARBA" id="ARBA00023136"/>
    </source>
</evidence>
<evidence type="ECO:0000259" key="13">
    <source>
        <dbReference type="Pfam" id="PF01435"/>
    </source>
</evidence>
<evidence type="ECO:0000256" key="3">
    <source>
        <dbReference type="ARBA" id="ARBA00022475"/>
    </source>
</evidence>
<comment type="cofactor">
    <cofactor evidence="12">
        <name>Zn(2+)</name>
        <dbReference type="ChEBI" id="CHEBI:29105"/>
    </cofactor>
    <text evidence="12">Binds 1 zinc ion per subunit.</text>
</comment>
<dbReference type="PANTHER" id="PTHR43221:SF1">
    <property type="entry name" value="PROTEASE HTPX"/>
    <property type="match status" value="1"/>
</dbReference>
<feature type="binding site" evidence="12">
    <location>
        <position position="148"/>
    </location>
    <ligand>
        <name>Zn(2+)</name>
        <dbReference type="ChEBI" id="CHEBI:29105"/>
        <note>catalytic</note>
    </ligand>
</feature>
<dbReference type="CDD" id="cd07340">
    <property type="entry name" value="M48B_Htpx_like"/>
    <property type="match status" value="1"/>
</dbReference>
<comment type="subcellular location">
    <subcellularLocation>
        <location evidence="1 12">Cell membrane</location>
        <topology evidence="1 12">Multi-pass membrane protein</topology>
    </subcellularLocation>
</comment>
<gene>
    <name evidence="12" type="primary">htpX</name>
    <name evidence="14" type="ORF">CVT63_00770</name>
</gene>
<comment type="similarity">
    <text evidence="2 12">Belongs to the peptidase M48B family.</text>
</comment>
<keyword evidence="6 12" id="KW-0479">Metal-binding</keyword>
<dbReference type="EC" id="3.4.24.-" evidence="12"/>
<dbReference type="GO" id="GO:0006508">
    <property type="term" value="P:proteolysis"/>
    <property type="evidence" value="ECO:0007669"/>
    <property type="project" value="UniProtKB-KW"/>
</dbReference>
<feature type="transmembrane region" description="Helical" evidence="12">
    <location>
        <begin position="198"/>
        <end position="218"/>
    </location>
</feature>
<evidence type="ECO:0000256" key="10">
    <source>
        <dbReference type="ARBA" id="ARBA00023049"/>
    </source>
</evidence>
<dbReference type="InterPro" id="IPR001915">
    <property type="entry name" value="Peptidase_M48"/>
</dbReference>
<keyword evidence="5 12" id="KW-0812">Transmembrane</keyword>
<keyword evidence="7 12" id="KW-0378">Hydrolase</keyword>
<organism evidence="14 15">
    <name type="scientific">Candidatus Anoxymicrobium japonicum</name>
    <dbReference type="NCBI Taxonomy" id="2013648"/>
    <lineage>
        <taxon>Bacteria</taxon>
        <taxon>Bacillati</taxon>
        <taxon>Actinomycetota</taxon>
        <taxon>Candidatus Geothermincolia</taxon>
        <taxon>Candidatus Geothermincolales</taxon>
        <taxon>Candidatus Anoxymicrobiaceae</taxon>
        <taxon>Candidatus Anoxymicrobium</taxon>
    </lineage>
</organism>
<proteinExistence type="inferred from homology"/>
<keyword evidence="4 12" id="KW-0645">Protease</keyword>
<comment type="caution">
    <text evidence="14">The sequence shown here is derived from an EMBL/GenBank/DDBJ whole genome shotgun (WGS) entry which is preliminary data.</text>
</comment>
<evidence type="ECO:0000256" key="1">
    <source>
        <dbReference type="ARBA" id="ARBA00004651"/>
    </source>
</evidence>
<protein>
    <recommendedName>
        <fullName evidence="12">Protease HtpX homolog</fullName>
        <ecNumber evidence="12">3.4.24.-</ecNumber>
    </recommendedName>
</protein>
<feature type="binding site" evidence="12">
    <location>
        <position position="227"/>
    </location>
    <ligand>
        <name>Zn(2+)</name>
        <dbReference type="ChEBI" id="CHEBI:29105"/>
        <note>catalytic</note>
    </ligand>
</feature>
<accession>A0A2N3G7Z4</accession>
<sequence>MYEAISSNKWKSFLMLFLFIVFVVGMGYVIGLAWGGTTHPVFGFVGLGVAGIVAIGMGFASYYKSDSVALSVSGARPIGDDPQFIRYRNTVEGIAIAAGVPTPRIYVIDDVAPNAFATGRNPQNSAIAATTGLLDMMNDQELEGVIAHEMSHVKNYDILFLSMTIVLVGIVVMLSDIFLRTFWFSDNDSDSDSGEAGLILIVIGIALAIIAPIIAQLIKLAIGRKREFLADANGALLTRYPLGLSSALEKIGGDDHRMRRANKAMAHLYIAQPLNLRSGKGSRMNRMFDTHPPIEERVARLNRMAGNFQETSATGVRSQY</sequence>
<dbReference type="GO" id="GO:0004222">
    <property type="term" value="F:metalloendopeptidase activity"/>
    <property type="evidence" value="ECO:0007669"/>
    <property type="project" value="UniProtKB-UniRule"/>
</dbReference>
<dbReference type="Pfam" id="PF01435">
    <property type="entry name" value="Peptidase_M48"/>
    <property type="match status" value="1"/>
</dbReference>
<evidence type="ECO:0000256" key="8">
    <source>
        <dbReference type="ARBA" id="ARBA00022833"/>
    </source>
</evidence>
<dbReference type="Gene3D" id="3.30.2010.10">
    <property type="entry name" value="Metalloproteases ('zincins'), catalytic domain"/>
    <property type="match status" value="1"/>
</dbReference>
<dbReference type="Proteomes" id="UP000233654">
    <property type="component" value="Unassembled WGS sequence"/>
</dbReference>
<keyword evidence="3 12" id="KW-1003">Cell membrane</keyword>
<dbReference type="PANTHER" id="PTHR43221">
    <property type="entry name" value="PROTEASE HTPX"/>
    <property type="match status" value="1"/>
</dbReference>
<dbReference type="GO" id="GO:0008270">
    <property type="term" value="F:zinc ion binding"/>
    <property type="evidence" value="ECO:0007669"/>
    <property type="project" value="UniProtKB-UniRule"/>
</dbReference>
<reference evidence="14 15" key="1">
    <citation type="journal article" date="2017" name="ISME J.">
        <title>Potential for microbial H2 and metal transformations associated with novel bacteria and archaea in deep terrestrial subsurface sediments.</title>
        <authorList>
            <person name="Hernsdorf A.W."/>
            <person name="Amano Y."/>
            <person name="Miyakawa K."/>
            <person name="Ise K."/>
            <person name="Suzuki Y."/>
            <person name="Anantharaman K."/>
            <person name="Probst A."/>
            <person name="Burstein D."/>
            <person name="Thomas B.C."/>
            <person name="Banfield J.F."/>
        </authorList>
    </citation>
    <scope>NUCLEOTIDE SEQUENCE [LARGE SCALE GENOMIC DNA]</scope>
    <source>
        <strain evidence="14">HGW-Actinobacteria-3</strain>
    </source>
</reference>
<evidence type="ECO:0000313" key="14">
    <source>
        <dbReference type="EMBL" id="PKQ28835.1"/>
    </source>
</evidence>